<dbReference type="InterPro" id="IPR050706">
    <property type="entry name" value="Cyclic-di-GMP_PDE-like"/>
</dbReference>
<dbReference type="PANTHER" id="PTHR33121:SF70">
    <property type="entry name" value="SIGNALING PROTEIN YKOW"/>
    <property type="match status" value="1"/>
</dbReference>
<dbReference type="PROSITE" id="PS50883">
    <property type="entry name" value="EAL"/>
    <property type="match status" value="1"/>
</dbReference>
<dbReference type="EMBL" id="QSAJ01000004">
    <property type="protein sequence ID" value="RGW55258.1"/>
    <property type="molecule type" value="Genomic_DNA"/>
</dbReference>
<reference evidence="2 3" key="1">
    <citation type="submission" date="2018-08" db="EMBL/GenBank/DDBJ databases">
        <title>A genome reference for cultivated species of the human gut microbiota.</title>
        <authorList>
            <person name="Zou Y."/>
            <person name="Xue W."/>
            <person name="Luo G."/>
        </authorList>
    </citation>
    <scope>NUCLEOTIDE SEQUENCE [LARGE SCALE GENOMIC DNA]</scope>
    <source>
        <strain evidence="2 3">AF12-11</strain>
    </source>
</reference>
<accession>A0A395XPG9</accession>
<organism evidence="2 3">
    <name type="scientific">Dorea formicigenerans</name>
    <dbReference type="NCBI Taxonomy" id="39486"/>
    <lineage>
        <taxon>Bacteria</taxon>
        <taxon>Bacillati</taxon>
        <taxon>Bacillota</taxon>
        <taxon>Clostridia</taxon>
        <taxon>Lachnospirales</taxon>
        <taxon>Lachnospiraceae</taxon>
        <taxon>Dorea</taxon>
    </lineage>
</organism>
<proteinExistence type="predicted"/>
<name>A0A395XPG9_9FIRM</name>
<dbReference type="CDD" id="cd01948">
    <property type="entry name" value="EAL"/>
    <property type="match status" value="1"/>
</dbReference>
<evidence type="ECO:0000259" key="1">
    <source>
        <dbReference type="PROSITE" id="PS50883"/>
    </source>
</evidence>
<evidence type="ECO:0000313" key="2">
    <source>
        <dbReference type="EMBL" id="RGW55258.1"/>
    </source>
</evidence>
<sequence>MCLCREQHHCKKYYYPFPQKGFYVLMDDFGSGYSSLNVLKDANVDYLKLDMKFMQIDAKNKGKGIQILKSIVDMAYRLGLVIIAEGVETKEQSEILKSMNCNYGQGFYFHRPMSVEAAEELIQTIPIENFRAAHEQVSRIRNVCEALPDSPEMWKLGDNIFRILLDHMLLLSRFNLITGGMETIKRNPSLEGFGIEYETDYPTYLSRLLNEQLVHPDDADEFRSIMTLDQLRLRMFHEKGSVIYRFRRKFKAGYFWTSLELFPDTECSKENPWVVMVIHESPSVNPDL</sequence>
<dbReference type="SMART" id="SM00052">
    <property type="entry name" value="EAL"/>
    <property type="match status" value="1"/>
</dbReference>
<dbReference type="GO" id="GO:0071111">
    <property type="term" value="F:cyclic-guanylate-specific phosphodiesterase activity"/>
    <property type="evidence" value="ECO:0007669"/>
    <property type="project" value="InterPro"/>
</dbReference>
<gene>
    <name evidence="2" type="ORF">DWV67_02645</name>
</gene>
<evidence type="ECO:0000313" key="3">
    <source>
        <dbReference type="Proteomes" id="UP000266376"/>
    </source>
</evidence>
<dbReference type="SUPFAM" id="SSF141868">
    <property type="entry name" value="EAL domain-like"/>
    <property type="match status" value="1"/>
</dbReference>
<dbReference type="Gene3D" id="3.20.20.450">
    <property type="entry name" value="EAL domain"/>
    <property type="match status" value="1"/>
</dbReference>
<dbReference type="PANTHER" id="PTHR33121">
    <property type="entry name" value="CYCLIC DI-GMP PHOSPHODIESTERASE PDEF"/>
    <property type="match status" value="1"/>
</dbReference>
<dbReference type="InterPro" id="IPR035919">
    <property type="entry name" value="EAL_sf"/>
</dbReference>
<dbReference type="Pfam" id="PF00563">
    <property type="entry name" value="EAL"/>
    <property type="match status" value="1"/>
</dbReference>
<comment type="caution">
    <text evidence="2">The sequence shown here is derived from an EMBL/GenBank/DDBJ whole genome shotgun (WGS) entry which is preliminary data.</text>
</comment>
<feature type="domain" description="EAL" evidence="1">
    <location>
        <begin position="1"/>
        <end position="126"/>
    </location>
</feature>
<dbReference type="InterPro" id="IPR001633">
    <property type="entry name" value="EAL_dom"/>
</dbReference>
<dbReference type="Proteomes" id="UP000266376">
    <property type="component" value="Unassembled WGS sequence"/>
</dbReference>
<dbReference type="AlphaFoldDB" id="A0A395XPG9"/>
<protein>
    <submittedName>
        <fullName evidence="2">EAL domain-containing protein</fullName>
    </submittedName>
</protein>